<feature type="domain" description="Spore germination protein N-terminal" evidence="9">
    <location>
        <begin position="23"/>
        <end position="188"/>
    </location>
</feature>
<evidence type="ECO:0000256" key="3">
    <source>
        <dbReference type="ARBA" id="ARBA00022544"/>
    </source>
</evidence>
<gene>
    <name evidence="10" type="ORF">SAMN04488127_1780</name>
</gene>
<dbReference type="EMBL" id="FNZF01000003">
    <property type="protein sequence ID" value="SEJ43985.1"/>
    <property type="molecule type" value="Genomic_DNA"/>
</dbReference>
<sequence>MKRGLWAIGVLLFVLFLSGCGARSELEKQAFVVTIGLDKGEEEHQIEVTFQVANPQVNTTQGAEAQNEKPSDTFTITADDLLSAKELAQSSLSREMTFSHLQTIIVGEDLAQDNLFHRIISSAMIDPEMRREAIMMVSKEPAQEFINANRPTMETRPHKYYEFMEDSWRETGYVPISNLNIFFQRTDGELFLAAYATAQRDPKHGVDEDAFLAGEVPQKGGDPVQIIGSAVMHSGKMVGKLNGEETRIAQLLRYHNLIKTMTASFPDPNNEEYRITVIMNQKSHTRIKVNTDQSPLKIEVEVPVRVQINSNLSLVDYTTSKKKRDHLKKSIEKDMEKASDSLIDKLQEEFVGEPFVWYAHARKDFWTAKDYVDYNWGQKFKDAQVDISYDVTIINYGEQLRPPTLEKLDKED</sequence>
<evidence type="ECO:0000256" key="4">
    <source>
        <dbReference type="ARBA" id="ARBA00022729"/>
    </source>
</evidence>
<evidence type="ECO:0000256" key="5">
    <source>
        <dbReference type="ARBA" id="ARBA00023136"/>
    </source>
</evidence>
<dbReference type="PANTHER" id="PTHR35789">
    <property type="entry name" value="SPORE GERMINATION PROTEIN B3"/>
    <property type="match status" value="1"/>
</dbReference>
<protein>
    <submittedName>
        <fullName evidence="10">Germination protein, Ger(X)C family</fullName>
    </submittedName>
</protein>
<dbReference type="Proteomes" id="UP000199200">
    <property type="component" value="Unassembled WGS sequence"/>
</dbReference>
<comment type="similarity">
    <text evidence="2">Belongs to the GerABKC lipoprotein family.</text>
</comment>
<dbReference type="Pfam" id="PF05504">
    <property type="entry name" value="Spore_GerAC"/>
    <property type="match status" value="1"/>
</dbReference>
<keyword evidence="3" id="KW-0309">Germination</keyword>
<reference evidence="11" key="1">
    <citation type="submission" date="2016-10" db="EMBL/GenBank/DDBJ databases">
        <authorList>
            <person name="Varghese N."/>
            <person name="Submissions S."/>
        </authorList>
    </citation>
    <scope>NUCLEOTIDE SEQUENCE [LARGE SCALE GENOMIC DNA]</scope>
    <source>
        <strain evidence="11">CGMCC 1.6763</strain>
    </source>
</reference>
<accession>A0A1H6Z4Y4</accession>
<feature type="domain" description="Spore germination GerAC-like C-terminal" evidence="8">
    <location>
        <begin position="228"/>
        <end position="397"/>
    </location>
</feature>
<dbReference type="NCBIfam" id="TIGR02887">
    <property type="entry name" value="spore_ger_x_C"/>
    <property type="match status" value="1"/>
</dbReference>
<evidence type="ECO:0000256" key="7">
    <source>
        <dbReference type="ARBA" id="ARBA00023288"/>
    </source>
</evidence>
<keyword evidence="4" id="KW-0732">Signal</keyword>
<evidence type="ECO:0000256" key="6">
    <source>
        <dbReference type="ARBA" id="ARBA00023139"/>
    </source>
</evidence>
<dbReference type="InterPro" id="IPR038501">
    <property type="entry name" value="Spore_GerAC_C_sf"/>
</dbReference>
<comment type="subcellular location">
    <subcellularLocation>
        <location evidence="1">Membrane</location>
        <topology evidence="1">Lipid-anchor</topology>
    </subcellularLocation>
</comment>
<dbReference type="OrthoDB" id="9816067at2"/>
<name>A0A1H6Z4Y4_9BACL</name>
<keyword evidence="6" id="KW-0564">Palmitate</keyword>
<keyword evidence="11" id="KW-1185">Reference proteome</keyword>
<evidence type="ECO:0000313" key="10">
    <source>
        <dbReference type="EMBL" id="SEJ43985.1"/>
    </source>
</evidence>
<dbReference type="GO" id="GO:0009847">
    <property type="term" value="P:spore germination"/>
    <property type="evidence" value="ECO:0007669"/>
    <property type="project" value="InterPro"/>
</dbReference>
<evidence type="ECO:0000256" key="2">
    <source>
        <dbReference type="ARBA" id="ARBA00007886"/>
    </source>
</evidence>
<dbReference type="STRING" id="426757.SAMN04488127_1780"/>
<dbReference type="InterPro" id="IPR046953">
    <property type="entry name" value="Spore_GerAC-like_C"/>
</dbReference>
<organism evidence="10 11">
    <name type="scientific">Bhargavaea ginsengi</name>
    <dbReference type="NCBI Taxonomy" id="426757"/>
    <lineage>
        <taxon>Bacteria</taxon>
        <taxon>Bacillati</taxon>
        <taxon>Bacillota</taxon>
        <taxon>Bacilli</taxon>
        <taxon>Bacillales</taxon>
        <taxon>Caryophanaceae</taxon>
        <taxon>Bhargavaea</taxon>
    </lineage>
</organism>
<dbReference type="Pfam" id="PF25198">
    <property type="entry name" value="Spore_GerAC_N"/>
    <property type="match status" value="1"/>
</dbReference>
<evidence type="ECO:0000259" key="8">
    <source>
        <dbReference type="Pfam" id="PF05504"/>
    </source>
</evidence>
<dbReference type="InterPro" id="IPR057336">
    <property type="entry name" value="GerAC_N"/>
</dbReference>
<proteinExistence type="inferred from homology"/>
<evidence type="ECO:0000259" key="9">
    <source>
        <dbReference type="Pfam" id="PF25198"/>
    </source>
</evidence>
<dbReference type="AlphaFoldDB" id="A0A1H6Z4Y4"/>
<dbReference type="Gene3D" id="3.30.300.210">
    <property type="entry name" value="Nutrient germinant receptor protein C, domain 3"/>
    <property type="match status" value="1"/>
</dbReference>
<dbReference type="RefSeq" id="WP_092052453.1">
    <property type="nucleotide sequence ID" value="NZ_FNZF01000003.1"/>
</dbReference>
<evidence type="ECO:0000313" key="11">
    <source>
        <dbReference type="Proteomes" id="UP000199200"/>
    </source>
</evidence>
<dbReference type="InterPro" id="IPR008844">
    <property type="entry name" value="Spore_GerAC-like"/>
</dbReference>
<dbReference type="GO" id="GO:0016020">
    <property type="term" value="C:membrane"/>
    <property type="evidence" value="ECO:0007669"/>
    <property type="project" value="UniProtKB-SubCell"/>
</dbReference>
<keyword evidence="5" id="KW-0472">Membrane</keyword>
<dbReference type="PANTHER" id="PTHR35789:SF1">
    <property type="entry name" value="SPORE GERMINATION PROTEIN B3"/>
    <property type="match status" value="1"/>
</dbReference>
<dbReference type="PROSITE" id="PS51257">
    <property type="entry name" value="PROKAR_LIPOPROTEIN"/>
    <property type="match status" value="1"/>
</dbReference>
<keyword evidence="7" id="KW-0449">Lipoprotein</keyword>
<evidence type="ECO:0000256" key="1">
    <source>
        <dbReference type="ARBA" id="ARBA00004635"/>
    </source>
</evidence>